<dbReference type="OrthoDB" id="9766459at2"/>
<dbReference type="Gene3D" id="3.30.450.20">
    <property type="entry name" value="PAS domain"/>
    <property type="match status" value="5"/>
</dbReference>
<dbReference type="Pfam" id="PF02518">
    <property type="entry name" value="HATPase_c"/>
    <property type="match status" value="1"/>
</dbReference>
<accession>A0A327NW48</accession>
<protein>
    <recommendedName>
        <fullName evidence="2">histidine kinase</fullName>
        <ecNumber evidence="2">2.7.13.3</ecNumber>
    </recommendedName>
</protein>
<dbReference type="InterPro" id="IPR013767">
    <property type="entry name" value="PAS_fold"/>
</dbReference>
<dbReference type="InterPro" id="IPR000014">
    <property type="entry name" value="PAS"/>
</dbReference>
<keyword evidence="11" id="KW-1185">Reference proteome</keyword>
<dbReference type="Pfam" id="PF00989">
    <property type="entry name" value="PAS"/>
    <property type="match status" value="1"/>
</dbReference>
<evidence type="ECO:0000256" key="1">
    <source>
        <dbReference type="ARBA" id="ARBA00000085"/>
    </source>
</evidence>
<dbReference type="InterPro" id="IPR013655">
    <property type="entry name" value="PAS_fold_3"/>
</dbReference>
<evidence type="ECO:0000256" key="5">
    <source>
        <dbReference type="ARBA" id="ARBA00022777"/>
    </source>
</evidence>
<dbReference type="EC" id="2.7.13.3" evidence="2"/>
<dbReference type="Gene3D" id="2.10.70.100">
    <property type="match status" value="1"/>
</dbReference>
<dbReference type="PROSITE" id="PS50109">
    <property type="entry name" value="HIS_KIN"/>
    <property type="match status" value="1"/>
</dbReference>
<evidence type="ECO:0000259" key="7">
    <source>
        <dbReference type="PROSITE" id="PS50109"/>
    </source>
</evidence>
<dbReference type="GO" id="GO:0006355">
    <property type="term" value="P:regulation of DNA-templated transcription"/>
    <property type="evidence" value="ECO:0007669"/>
    <property type="project" value="InterPro"/>
</dbReference>
<evidence type="ECO:0000256" key="2">
    <source>
        <dbReference type="ARBA" id="ARBA00012438"/>
    </source>
</evidence>
<proteinExistence type="predicted"/>
<dbReference type="SMART" id="SM00091">
    <property type="entry name" value="PAS"/>
    <property type="match status" value="4"/>
</dbReference>
<dbReference type="Pfam" id="PF00512">
    <property type="entry name" value="HisKA"/>
    <property type="match status" value="1"/>
</dbReference>
<evidence type="ECO:0000256" key="6">
    <source>
        <dbReference type="SAM" id="Coils"/>
    </source>
</evidence>
<dbReference type="RefSeq" id="WP_146619348.1">
    <property type="nucleotide sequence ID" value="NZ_QLII01000001.1"/>
</dbReference>
<dbReference type="SUPFAM" id="SSF55874">
    <property type="entry name" value="ATPase domain of HSP90 chaperone/DNA topoisomerase II/histidine kinase"/>
    <property type="match status" value="1"/>
</dbReference>
<dbReference type="InterPro" id="IPR005467">
    <property type="entry name" value="His_kinase_dom"/>
</dbReference>
<feature type="domain" description="PAC" evidence="9">
    <location>
        <begin position="374"/>
        <end position="426"/>
    </location>
</feature>
<gene>
    <name evidence="10" type="ORF">HMF3257_35445</name>
</gene>
<dbReference type="NCBIfam" id="TIGR00229">
    <property type="entry name" value="sensory_box"/>
    <property type="match status" value="1"/>
</dbReference>
<feature type="domain" description="Histidine kinase" evidence="7">
    <location>
        <begin position="736"/>
        <end position="962"/>
    </location>
</feature>
<feature type="coiled-coil region" evidence="6">
    <location>
        <begin position="417"/>
        <end position="444"/>
    </location>
</feature>
<keyword evidence="3" id="KW-0597">Phosphoprotein</keyword>
<dbReference type="InterPro" id="IPR000700">
    <property type="entry name" value="PAS-assoc_C"/>
</dbReference>
<dbReference type="CDD" id="cd00130">
    <property type="entry name" value="PAS"/>
    <property type="match status" value="2"/>
</dbReference>
<dbReference type="PROSITE" id="PS50113">
    <property type="entry name" value="PAC"/>
    <property type="match status" value="3"/>
</dbReference>
<dbReference type="PRINTS" id="PR00344">
    <property type="entry name" value="BCTRLSENSOR"/>
</dbReference>
<evidence type="ECO:0000313" key="11">
    <source>
        <dbReference type="Proteomes" id="UP000249016"/>
    </source>
</evidence>
<sequence>MPKLYPFLLAGGEMGQLTRNFDWSTTVLGSPDEWPQSLRTTVSIILTSKFPMFLWWGPELIQFYNDAYRPSMGVGTNGKHPTALGQRGADCWPEIWPTIKPLIDQILAGGESTWSEDQLIPIYRNGRLEDVYWTFSYSPVSDDTGQPTGVLVTCTETTEKVINVRDLKESKEQLEFAIEAAELGTWDLNPLTNKFTANARLKDWFGVLPEEEVLLSRATEVIAEKDRQRVVKAIGEALDYASGGRYAIDYTIVNPLNRSERIVRAKGKAWFTDDKIAYRFNGTLQDITSERKAQEETVAAQQLADMAIKSAGIGLFRVDMVTGKIVCSPAYAAIITGDATKTGLSRQGFASYVHPDDLLLLEANNKAGGETGVFYYQLRVIWDDGSIHHITVMGGLVLDESGKPIAYSGTVRDITDQEKQRQTLQEAEERFAQAQHQSDTLFRNVTNSSPTGLWLADEAGLITYLNKTLVEWTGKALEDLMGRGWADAIIEQDRQRSIDTFATAVGARAHYEALFRLKRGDGSIVWCQAAGDPYYREDGSYAGYAGFCLDINELVAGREALEQSEAKFRALIEEAPIATCLFVGRDMKIEVANEIMIGYWGKDQTVLGLPLSEAVPELHGQPFLSILDEVFTTGKTHEAKATRAELKVDGALNTYYFDFTYKPLRNTAGEVYGIMDMAVDVTQQVRIQQQIEESEERYRVLSSELDEQVQERTRQLEDSIQDLKRSNDNLEKFAYIASHDLQEPLRKIQQFGDLLKTRYETPSGESSAYLERMQSAANRMSRLIRDLLSFSRISTQRDSSGVVSLSEVINSVLVDLDLRIQETGAVIVVEPLPVVSGDPLQLGQLFQNLLSNALKFRQAERTPRIELTVKRIAASDLPLLVRPARLTASYYQIDVTDNGIGFEQKYVDRIFQVFQRLHGKSEFEGTGIGLAICEKVVANHGGGITATSKPGQGATFSIYFPV</sequence>
<dbReference type="SMART" id="SM00387">
    <property type="entry name" value="HATPase_c"/>
    <property type="match status" value="1"/>
</dbReference>
<dbReference type="InterPro" id="IPR013656">
    <property type="entry name" value="PAS_4"/>
</dbReference>
<dbReference type="SMART" id="SM00388">
    <property type="entry name" value="HisKA"/>
    <property type="match status" value="1"/>
</dbReference>
<name>A0A327NW48_9BACT</name>
<dbReference type="InterPro" id="IPR035965">
    <property type="entry name" value="PAS-like_dom_sf"/>
</dbReference>
<feature type="domain" description="PAS" evidence="8">
    <location>
        <begin position="438"/>
        <end position="508"/>
    </location>
</feature>
<dbReference type="Proteomes" id="UP000249016">
    <property type="component" value="Unassembled WGS sequence"/>
</dbReference>
<dbReference type="InterPro" id="IPR003661">
    <property type="entry name" value="HisK_dim/P_dom"/>
</dbReference>
<dbReference type="InterPro" id="IPR036097">
    <property type="entry name" value="HisK_dim/P_sf"/>
</dbReference>
<evidence type="ECO:0000256" key="3">
    <source>
        <dbReference type="ARBA" id="ARBA00022553"/>
    </source>
</evidence>
<dbReference type="InterPro" id="IPR004358">
    <property type="entry name" value="Sig_transdc_His_kin-like_C"/>
</dbReference>
<feature type="domain" description="PAC" evidence="9">
    <location>
        <begin position="511"/>
        <end position="563"/>
    </location>
</feature>
<dbReference type="CDD" id="cd00082">
    <property type="entry name" value="HisKA"/>
    <property type="match status" value="1"/>
</dbReference>
<dbReference type="FunFam" id="3.30.565.10:FF:000006">
    <property type="entry name" value="Sensor histidine kinase WalK"/>
    <property type="match status" value="1"/>
</dbReference>
<comment type="caution">
    <text evidence="10">The sequence shown here is derived from an EMBL/GenBank/DDBJ whole genome shotgun (WGS) entry which is preliminary data.</text>
</comment>
<keyword evidence="6" id="KW-0175">Coiled coil</keyword>
<dbReference type="SUPFAM" id="SSF47384">
    <property type="entry name" value="Homodimeric domain of signal transducing histidine kinase"/>
    <property type="match status" value="1"/>
</dbReference>
<keyword evidence="4" id="KW-0808">Transferase</keyword>
<evidence type="ECO:0000259" key="8">
    <source>
        <dbReference type="PROSITE" id="PS50112"/>
    </source>
</evidence>
<dbReference type="InterPro" id="IPR003594">
    <property type="entry name" value="HATPase_dom"/>
</dbReference>
<dbReference type="PROSITE" id="PS50112">
    <property type="entry name" value="PAS"/>
    <property type="match status" value="1"/>
</dbReference>
<dbReference type="Pfam" id="PF08448">
    <property type="entry name" value="PAS_4"/>
    <property type="match status" value="2"/>
</dbReference>
<feature type="domain" description="PAC" evidence="9">
    <location>
        <begin position="635"/>
        <end position="693"/>
    </location>
</feature>
<dbReference type="PANTHER" id="PTHR43304">
    <property type="entry name" value="PHYTOCHROME-LIKE PROTEIN CPH1"/>
    <property type="match status" value="1"/>
</dbReference>
<dbReference type="SUPFAM" id="SSF55785">
    <property type="entry name" value="PYP-like sensor domain (PAS domain)"/>
    <property type="match status" value="5"/>
</dbReference>
<reference evidence="10 11" key="1">
    <citation type="submission" date="2018-06" db="EMBL/GenBank/DDBJ databases">
        <title>Spirosoma sp. HMF3257 Genome sequencing and assembly.</title>
        <authorList>
            <person name="Kang H."/>
            <person name="Cha I."/>
            <person name="Kim H."/>
            <person name="Kang J."/>
            <person name="Joh K."/>
        </authorList>
    </citation>
    <scope>NUCLEOTIDE SEQUENCE [LARGE SCALE GENOMIC DNA]</scope>
    <source>
        <strain evidence="10 11">HMF3257</strain>
    </source>
</reference>
<dbReference type="Gene3D" id="1.10.287.130">
    <property type="match status" value="1"/>
</dbReference>
<dbReference type="InterPro" id="IPR052162">
    <property type="entry name" value="Sensor_kinase/Photoreceptor"/>
</dbReference>
<comment type="catalytic activity">
    <reaction evidence="1">
        <text>ATP + protein L-histidine = ADP + protein N-phospho-L-histidine.</text>
        <dbReference type="EC" id="2.7.13.3"/>
    </reaction>
</comment>
<dbReference type="Gene3D" id="3.30.565.10">
    <property type="entry name" value="Histidine kinase-like ATPase, C-terminal domain"/>
    <property type="match status" value="1"/>
</dbReference>
<dbReference type="InterPro" id="IPR036890">
    <property type="entry name" value="HATPase_C_sf"/>
</dbReference>
<dbReference type="AlphaFoldDB" id="A0A327NW48"/>
<feature type="coiled-coil region" evidence="6">
    <location>
        <begin position="684"/>
        <end position="733"/>
    </location>
</feature>
<dbReference type="Pfam" id="PF08447">
    <property type="entry name" value="PAS_3"/>
    <property type="match status" value="1"/>
</dbReference>
<organism evidence="10 11">
    <name type="scientific">Spirosoma telluris</name>
    <dbReference type="NCBI Taxonomy" id="2183553"/>
    <lineage>
        <taxon>Bacteria</taxon>
        <taxon>Pseudomonadati</taxon>
        <taxon>Bacteroidota</taxon>
        <taxon>Cytophagia</taxon>
        <taxon>Cytophagales</taxon>
        <taxon>Cytophagaceae</taxon>
        <taxon>Spirosoma</taxon>
    </lineage>
</organism>
<evidence type="ECO:0000256" key="4">
    <source>
        <dbReference type="ARBA" id="ARBA00022679"/>
    </source>
</evidence>
<evidence type="ECO:0000313" key="10">
    <source>
        <dbReference type="EMBL" id="RAI78074.1"/>
    </source>
</evidence>
<evidence type="ECO:0000259" key="9">
    <source>
        <dbReference type="PROSITE" id="PS50113"/>
    </source>
</evidence>
<dbReference type="InterPro" id="IPR001610">
    <property type="entry name" value="PAC"/>
</dbReference>
<dbReference type="SMART" id="SM00086">
    <property type="entry name" value="PAC"/>
    <property type="match status" value="5"/>
</dbReference>
<dbReference type="PANTHER" id="PTHR43304:SF1">
    <property type="entry name" value="PAC DOMAIN-CONTAINING PROTEIN"/>
    <property type="match status" value="1"/>
</dbReference>
<dbReference type="GO" id="GO:0000155">
    <property type="term" value="F:phosphorelay sensor kinase activity"/>
    <property type="evidence" value="ECO:0007669"/>
    <property type="project" value="InterPro"/>
</dbReference>
<keyword evidence="5 10" id="KW-0418">Kinase</keyword>
<dbReference type="EMBL" id="QLII01000001">
    <property type="protein sequence ID" value="RAI78074.1"/>
    <property type="molecule type" value="Genomic_DNA"/>
</dbReference>